<dbReference type="InterPro" id="IPR013604">
    <property type="entry name" value="7TM_chemorcpt"/>
</dbReference>
<dbReference type="OrthoDB" id="7551704at2759"/>
<keyword evidence="5 8" id="KW-0472">Membrane</keyword>
<dbReference type="RefSeq" id="XP_011641545.1">
    <property type="nucleotide sequence ID" value="XM_011643243.2"/>
</dbReference>
<keyword evidence="2 8" id="KW-1003">Cell membrane</keyword>
<comment type="similarity">
    <text evidence="8">Belongs to the insect chemoreceptor superfamily. Gustatory receptor (GR) family.</text>
</comment>
<accession>A0A6I9WG33</accession>
<reference evidence="10" key="1">
    <citation type="submission" date="2025-08" db="UniProtKB">
        <authorList>
            <consortium name="RefSeq"/>
        </authorList>
    </citation>
    <scope>IDENTIFICATION</scope>
</reference>
<evidence type="ECO:0000256" key="7">
    <source>
        <dbReference type="ARBA" id="ARBA00023224"/>
    </source>
</evidence>
<dbReference type="Pfam" id="PF08395">
    <property type="entry name" value="7tm_7"/>
    <property type="match status" value="1"/>
</dbReference>
<comment type="function">
    <text evidence="8">Gustatory receptor which mediates acceptance or avoidance behavior, depending on its substrates.</text>
</comment>
<dbReference type="AlphaFoldDB" id="A0A6I9WG33"/>
<dbReference type="GO" id="GO:0005886">
    <property type="term" value="C:plasma membrane"/>
    <property type="evidence" value="ECO:0007669"/>
    <property type="project" value="UniProtKB-SubCell"/>
</dbReference>
<feature type="transmembrane region" description="Helical" evidence="8">
    <location>
        <begin position="239"/>
        <end position="258"/>
    </location>
</feature>
<evidence type="ECO:0000313" key="9">
    <source>
        <dbReference type="Proteomes" id="UP000504615"/>
    </source>
</evidence>
<comment type="subcellular location">
    <subcellularLocation>
        <location evidence="1 8">Cell membrane</location>
        <topology evidence="1 8">Multi-pass membrane protein</topology>
    </subcellularLocation>
</comment>
<dbReference type="PANTHER" id="PTHR21143">
    <property type="entry name" value="INVERTEBRATE GUSTATORY RECEPTOR"/>
    <property type="match status" value="1"/>
</dbReference>
<dbReference type="GO" id="GO:0008049">
    <property type="term" value="P:male courtship behavior"/>
    <property type="evidence" value="ECO:0007669"/>
    <property type="project" value="TreeGrafter"/>
</dbReference>
<evidence type="ECO:0000256" key="8">
    <source>
        <dbReference type="RuleBase" id="RU363108"/>
    </source>
</evidence>
<keyword evidence="4 8" id="KW-1133">Transmembrane helix</keyword>
<dbReference type="GO" id="GO:0007165">
    <property type="term" value="P:signal transduction"/>
    <property type="evidence" value="ECO:0007669"/>
    <property type="project" value="UniProtKB-KW"/>
</dbReference>
<feature type="transmembrane region" description="Helical" evidence="8">
    <location>
        <begin position="123"/>
        <end position="141"/>
    </location>
</feature>
<keyword evidence="3 8" id="KW-0812">Transmembrane</keyword>
<comment type="caution">
    <text evidence="8">Lacks conserved residue(s) required for the propagation of feature annotation.</text>
</comment>
<evidence type="ECO:0000256" key="5">
    <source>
        <dbReference type="ARBA" id="ARBA00023136"/>
    </source>
</evidence>
<dbReference type="GO" id="GO:0043025">
    <property type="term" value="C:neuronal cell body"/>
    <property type="evidence" value="ECO:0007669"/>
    <property type="project" value="TreeGrafter"/>
</dbReference>
<keyword evidence="7 8" id="KW-0807">Transducer</keyword>
<organism evidence="9 10">
    <name type="scientific">Pogonomyrmex barbatus</name>
    <name type="common">red harvester ant</name>
    <dbReference type="NCBI Taxonomy" id="144034"/>
    <lineage>
        <taxon>Eukaryota</taxon>
        <taxon>Metazoa</taxon>
        <taxon>Ecdysozoa</taxon>
        <taxon>Arthropoda</taxon>
        <taxon>Hexapoda</taxon>
        <taxon>Insecta</taxon>
        <taxon>Pterygota</taxon>
        <taxon>Neoptera</taxon>
        <taxon>Endopterygota</taxon>
        <taxon>Hymenoptera</taxon>
        <taxon>Apocrita</taxon>
        <taxon>Aculeata</taxon>
        <taxon>Formicoidea</taxon>
        <taxon>Formicidae</taxon>
        <taxon>Myrmicinae</taxon>
        <taxon>Pogonomyrmex</taxon>
    </lineage>
</organism>
<sequence>MLENCRWLLYLSRFYGCHPHTINERSVFTNFRLLTVYSFIACGMYCVTAYYSFDFNTFCVANSVECVLRRINQYNRTLYMILTTLLSYVRHSQFERALITSRKFDDLIQHQCRDINNEQKKRYIQWLIILLIIGAWFLFGVLEKFVIKETENMTNELTIQYTMRILFSMEIAKFCFLYDALRRRFRHINKLCHKLIGKSISVDISLFDADHSIIVNIQRLHQCLNDATNHLTSYYSPQLFCWITCMLLDIITCIFKALYGSNSVLLVCGQCVMLLYLSLQLLTISRICDLTCDQANALTSMIFSVEVSTFNHNKFWTEAIELGVFLQAHPIHIRVCGLFNLDSRFTFFGNWYFIYFYHVF</sequence>
<name>A0A6I9WG33_9HYME</name>
<dbReference type="PANTHER" id="PTHR21143:SF104">
    <property type="entry name" value="GUSTATORY RECEPTOR 8A-RELATED"/>
    <property type="match status" value="1"/>
</dbReference>
<feature type="transmembrane region" description="Helical" evidence="8">
    <location>
        <begin position="264"/>
        <end position="284"/>
    </location>
</feature>
<evidence type="ECO:0000256" key="2">
    <source>
        <dbReference type="ARBA" id="ARBA00022475"/>
    </source>
</evidence>
<keyword evidence="9" id="KW-1185">Reference proteome</keyword>
<proteinExistence type="inferred from homology"/>
<dbReference type="GO" id="GO:0050909">
    <property type="term" value="P:sensory perception of taste"/>
    <property type="evidence" value="ECO:0007669"/>
    <property type="project" value="InterPro"/>
</dbReference>
<dbReference type="Proteomes" id="UP000504615">
    <property type="component" value="Unplaced"/>
</dbReference>
<dbReference type="GO" id="GO:0007635">
    <property type="term" value="P:chemosensory behavior"/>
    <property type="evidence" value="ECO:0007669"/>
    <property type="project" value="TreeGrafter"/>
</dbReference>
<dbReference type="GO" id="GO:0030425">
    <property type="term" value="C:dendrite"/>
    <property type="evidence" value="ECO:0007669"/>
    <property type="project" value="TreeGrafter"/>
</dbReference>
<dbReference type="KEGG" id="pbar:105429967"/>
<keyword evidence="6 8" id="KW-0675">Receptor</keyword>
<gene>
    <name evidence="10" type="primary">LOC105429967</name>
</gene>
<evidence type="ECO:0000313" key="10">
    <source>
        <dbReference type="RefSeq" id="XP_011641545.1"/>
    </source>
</evidence>
<feature type="transmembrane region" description="Helical" evidence="8">
    <location>
        <begin position="34"/>
        <end position="53"/>
    </location>
</feature>
<evidence type="ECO:0000256" key="6">
    <source>
        <dbReference type="ARBA" id="ARBA00023170"/>
    </source>
</evidence>
<evidence type="ECO:0000256" key="3">
    <source>
        <dbReference type="ARBA" id="ARBA00022692"/>
    </source>
</evidence>
<protein>
    <recommendedName>
        <fullName evidence="8">Gustatory receptor</fullName>
    </recommendedName>
</protein>
<dbReference type="GO" id="GO:0030424">
    <property type="term" value="C:axon"/>
    <property type="evidence" value="ECO:0007669"/>
    <property type="project" value="TreeGrafter"/>
</dbReference>
<dbReference type="GeneID" id="105429967"/>
<evidence type="ECO:0000256" key="1">
    <source>
        <dbReference type="ARBA" id="ARBA00004651"/>
    </source>
</evidence>
<evidence type="ECO:0000256" key="4">
    <source>
        <dbReference type="ARBA" id="ARBA00022989"/>
    </source>
</evidence>